<dbReference type="GO" id="GO:0003723">
    <property type="term" value="F:RNA binding"/>
    <property type="evidence" value="ECO:0007669"/>
    <property type="project" value="InterPro"/>
</dbReference>
<dbReference type="Pfam" id="PF16198">
    <property type="entry name" value="TruB_C_2"/>
    <property type="match status" value="1"/>
</dbReference>
<dbReference type="Proteomes" id="UP000230956">
    <property type="component" value="Unassembled WGS sequence"/>
</dbReference>
<accession>A0A2M7T6Q4</accession>
<dbReference type="EMBL" id="PFNG01000184">
    <property type="protein sequence ID" value="PIZ36872.1"/>
    <property type="molecule type" value="Genomic_DNA"/>
</dbReference>
<feature type="domain" description="tRNA pseudouridylate synthase B C-terminal" evidence="7">
    <location>
        <begin position="180"/>
        <end position="218"/>
    </location>
</feature>
<dbReference type="GO" id="GO:0031119">
    <property type="term" value="P:tRNA pseudouridine synthesis"/>
    <property type="evidence" value="ECO:0007669"/>
    <property type="project" value="UniProtKB-UniRule"/>
</dbReference>
<sequence length="309" mass="33222">MQNREMNGVLVIDKPSGRTSHDIVDIIRKATGMKKVGHTGTLDPLATGVLVLLLGRATRIGRFLELEPKEYIAGAVFGIATDTQDITGTIIEKSNTPVTKDALKRLMPEFTGEISQIPPMVSAIKIGGKPLYKLARQGKEIERPERKVTIFELVLLDYSITDGKAHAVFRVLCSGGTYVRTLIHDMGARLGAGATLESLRRTRVGVYTVSQALTVDEANREAIEARLISMDGALAHLPQVIVQNGLIGLLLNGQKIDAKGIKAHPDAVVSDEFVRVKSENGVLLALGKVTNEATFEVKPEIVVGSGGQG</sequence>
<dbReference type="CDD" id="cd02573">
    <property type="entry name" value="PseudoU_synth_EcTruB"/>
    <property type="match status" value="1"/>
</dbReference>
<dbReference type="InterPro" id="IPR015947">
    <property type="entry name" value="PUA-like_sf"/>
</dbReference>
<protein>
    <recommendedName>
        <fullName evidence="5">tRNA pseudouridine synthase B</fullName>
        <ecNumber evidence="5">5.4.99.25</ecNumber>
    </recommendedName>
    <alternativeName>
        <fullName evidence="5">tRNA pseudouridine(55) synthase</fullName>
        <shortName evidence="5">Psi55 synthase</shortName>
    </alternativeName>
    <alternativeName>
        <fullName evidence="5">tRNA pseudouridylate synthase</fullName>
    </alternativeName>
    <alternativeName>
        <fullName evidence="5">tRNA-uridine isomerase</fullName>
    </alternativeName>
</protein>
<dbReference type="Gene3D" id="3.30.2350.10">
    <property type="entry name" value="Pseudouridine synthase"/>
    <property type="match status" value="1"/>
</dbReference>
<keyword evidence="3 5" id="KW-0819">tRNA processing</keyword>
<dbReference type="Pfam" id="PF01509">
    <property type="entry name" value="TruB_N"/>
    <property type="match status" value="1"/>
</dbReference>
<feature type="domain" description="Pseudouridine synthase II N-terminal" evidence="6">
    <location>
        <begin position="28"/>
        <end position="179"/>
    </location>
</feature>
<dbReference type="PANTHER" id="PTHR13767:SF2">
    <property type="entry name" value="PSEUDOURIDYLATE SYNTHASE TRUB1"/>
    <property type="match status" value="1"/>
</dbReference>
<dbReference type="InterPro" id="IPR002501">
    <property type="entry name" value="PsdUridine_synth_N"/>
</dbReference>
<dbReference type="HAMAP" id="MF_01080">
    <property type="entry name" value="TruB_bact"/>
    <property type="match status" value="1"/>
</dbReference>
<dbReference type="EC" id="5.4.99.25" evidence="5"/>
<comment type="catalytic activity">
    <reaction evidence="1 5">
        <text>uridine(55) in tRNA = pseudouridine(55) in tRNA</text>
        <dbReference type="Rhea" id="RHEA:42532"/>
        <dbReference type="Rhea" id="RHEA-COMP:10101"/>
        <dbReference type="Rhea" id="RHEA-COMP:10102"/>
        <dbReference type="ChEBI" id="CHEBI:65314"/>
        <dbReference type="ChEBI" id="CHEBI:65315"/>
        <dbReference type="EC" id="5.4.99.25"/>
    </reaction>
</comment>
<organism evidence="8 9">
    <name type="scientific">Candidatus Aquicultor secundus</name>
    <dbReference type="NCBI Taxonomy" id="1973895"/>
    <lineage>
        <taxon>Bacteria</taxon>
        <taxon>Bacillati</taxon>
        <taxon>Actinomycetota</taxon>
        <taxon>Candidatus Aquicultoria</taxon>
        <taxon>Candidatus Aquicultorales</taxon>
        <taxon>Candidatus Aquicultoraceae</taxon>
        <taxon>Candidatus Aquicultor</taxon>
    </lineage>
</organism>
<dbReference type="InterPro" id="IPR014780">
    <property type="entry name" value="tRNA_psdUridine_synth_TruB"/>
</dbReference>
<evidence type="ECO:0000259" key="6">
    <source>
        <dbReference type="Pfam" id="PF01509"/>
    </source>
</evidence>
<name>A0A2M7T6Q4_9ACTN</name>
<feature type="active site" description="Nucleophile" evidence="5">
    <location>
        <position position="43"/>
    </location>
</feature>
<dbReference type="NCBIfam" id="TIGR00431">
    <property type="entry name" value="TruB"/>
    <property type="match status" value="1"/>
</dbReference>
<proteinExistence type="inferred from homology"/>
<dbReference type="InterPro" id="IPR036974">
    <property type="entry name" value="PUA_sf"/>
</dbReference>
<evidence type="ECO:0000256" key="3">
    <source>
        <dbReference type="ARBA" id="ARBA00022694"/>
    </source>
</evidence>
<gene>
    <name evidence="5 8" type="primary">truB</name>
    <name evidence="8" type="ORF">COY37_07910</name>
</gene>
<comment type="similarity">
    <text evidence="2 5">Belongs to the pseudouridine synthase TruB family. Type 1 subfamily.</text>
</comment>
<comment type="caution">
    <text evidence="8">The sequence shown here is derived from an EMBL/GenBank/DDBJ whole genome shotgun (WGS) entry which is preliminary data.</text>
</comment>
<dbReference type="GO" id="GO:0160148">
    <property type="term" value="F:tRNA pseudouridine(55) synthase activity"/>
    <property type="evidence" value="ECO:0007669"/>
    <property type="project" value="UniProtKB-EC"/>
</dbReference>
<dbReference type="InterPro" id="IPR020103">
    <property type="entry name" value="PsdUridine_synth_cat_dom_sf"/>
</dbReference>
<comment type="function">
    <text evidence="5">Responsible for synthesis of pseudouridine from uracil-55 in the psi GC loop of transfer RNAs.</text>
</comment>
<evidence type="ECO:0000313" key="8">
    <source>
        <dbReference type="EMBL" id="PIZ36872.1"/>
    </source>
</evidence>
<dbReference type="InterPro" id="IPR032819">
    <property type="entry name" value="TruB_C"/>
</dbReference>
<evidence type="ECO:0000313" key="9">
    <source>
        <dbReference type="Proteomes" id="UP000230956"/>
    </source>
</evidence>
<evidence type="ECO:0000256" key="5">
    <source>
        <dbReference type="HAMAP-Rule" id="MF_01080"/>
    </source>
</evidence>
<dbReference type="PANTHER" id="PTHR13767">
    <property type="entry name" value="TRNA-PSEUDOURIDINE SYNTHASE"/>
    <property type="match status" value="1"/>
</dbReference>
<dbReference type="Gene3D" id="2.30.130.10">
    <property type="entry name" value="PUA domain"/>
    <property type="match status" value="1"/>
</dbReference>
<dbReference type="GO" id="GO:1990481">
    <property type="term" value="P:mRNA pseudouridine synthesis"/>
    <property type="evidence" value="ECO:0007669"/>
    <property type="project" value="TreeGrafter"/>
</dbReference>
<dbReference type="RefSeq" id="WP_286677418.1">
    <property type="nucleotide sequence ID" value="NZ_MNXI01000004.1"/>
</dbReference>
<evidence type="ECO:0000256" key="1">
    <source>
        <dbReference type="ARBA" id="ARBA00000385"/>
    </source>
</evidence>
<reference evidence="9" key="1">
    <citation type="submission" date="2017-09" db="EMBL/GenBank/DDBJ databases">
        <title>Depth-based differentiation of microbial function through sediment-hosted aquifers and enrichment of novel symbionts in the deep terrestrial subsurface.</title>
        <authorList>
            <person name="Probst A.J."/>
            <person name="Ladd B."/>
            <person name="Jarett J.K."/>
            <person name="Geller-Mcgrath D.E."/>
            <person name="Sieber C.M.K."/>
            <person name="Emerson J.B."/>
            <person name="Anantharaman K."/>
            <person name="Thomas B.C."/>
            <person name="Malmstrom R."/>
            <person name="Stieglmeier M."/>
            <person name="Klingl A."/>
            <person name="Woyke T."/>
            <person name="Ryan C.M."/>
            <person name="Banfield J.F."/>
        </authorList>
    </citation>
    <scope>NUCLEOTIDE SEQUENCE [LARGE SCALE GENOMIC DNA]</scope>
</reference>
<keyword evidence="4 5" id="KW-0413">Isomerase</keyword>
<dbReference type="SUPFAM" id="SSF88697">
    <property type="entry name" value="PUA domain-like"/>
    <property type="match status" value="1"/>
</dbReference>
<evidence type="ECO:0000256" key="2">
    <source>
        <dbReference type="ARBA" id="ARBA00005642"/>
    </source>
</evidence>
<evidence type="ECO:0000259" key="7">
    <source>
        <dbReference type="Pfam" id="PF16198"/>
    </source>
</evidence>
<evidence type="ECO:0000256" key="4">
    <source>
        <dbReference type="ARBA" id="ARBA00023235"/>
    </source>
</evidence>
<dbReference type="SUPFAM" id="SSF55120">
    <property type="entry name" value="Pseudouridine synthase"/>
    <property type="match status" value="1"/>
</dbReference>
<dbReference type="AlphaFoldDB" id="A0A2M7T6Q4"/>